<evidence type="ECO:0000313" key="2">
    <source>
        <dbReference type="EMBL" id="KAK6641138.1"/>
    </source>
</evidence>
<feature type="chain" id="PRO_5045357942" evidence="1">
    <location>
        <begin position="21"/>
        <end position="136"/>
    </location>
</feature>
<accession>A0ABR1BHA7</accession>
<gene>
    <name evidence="2" type="ORF">RUM44_012847</name>
</gene>
<evidence type="ECO:0000256" key="1">
    <source>
        <dbReference type="SAM" id="SignalP"/>
    </source>
</evidence>
<dbReference type="Proteomes" id="UP001359485">
    <property type="component" value="Unassembled WGS sequence"/>
</dbReference>
<sequence length="136" mass="14729">MTMIVSRVFGVIKVIKLVVSEAVASESVVVAVAETESVGSDVGNRSDVSDMGDMGDRSDMGDWNDGILVVEVLDSGGRAGGPWVVNLFRGHGTVDFWSLSDETGRGHGYGGQEEEEDLQEERRRLVNQCENLKNLN</sequence>
<dbReference type="EMBL" id="JAWJWF010000001">
    <property type="protein sequence ID" value="KAK6641138.1"/>
    <property type="molecule type" value="Genomic_DNA"/>
</dbReference>
<feature type="signal peptide" evidence="1">
    <location>
        <begin position="1"/>
        <end position="20"/>
    </location>
</feature>
<organism evidence="2 3">
    <name type="scientific">Polyplax serrata</name>
    <name type="common">Common mouse louse</name>
    <dbReference type="NCBI Taxonomy" id="468196"/>
    <lineage>
        <taxon>Eukaryota</taxon>
        <taxon>Metazoa</taxon>
        <taxon>Ecdysozoa</taxon>
        <taxon>Arthropoda</taxon>
        <taxon>Hexapoda</taxon>
        <taxon>Insecta</taxon>
        <taxon>Pterygota</taxon>
        <taxon>Neoptera</taxon>
        <taxon>Paraneoptera</taxon>
        <taxon>Psocodea</taxon>
        <taxon>Troctomorpha</taxon>
        <taxon>Phthiraptera</taxon>
        <taxon>Anoplura</taxon>
        <taxon>Polyplacidae</taxon>
        <taxon>Polyplax</taxon>
    </lineage>
</organism>
<keyword evidence="1" id="KW-0732">Signal</keyword>
<evidence type="ECO:0000313" key="3">
    <source>
        <dbReference type="Proteomes" id="UP001359485"/>
    </source>
</evidence>
<keyword evidence="3" id="KW-1185">Reference proteome</keyword>
<proteinExistence type="predicted"/>
<protein>
    <submittedName>
        <fullName evidence="2">Uncharacterized protein</fullName>
    </submittedName>
</protein>
<name>A0ABR1BHA7_POLSC</name>
<reference evidence="2 3" key="1">
    <citation type="submission" date="2023-09" db="EMBL/GenBank/DDBJ databases">
        <title>Genomes of two closely related lineages of the louse Polyplax serrata with different host specificities.</title>
        <authorList>
            <person name="Martinu J."/>
            <person name="Tarabai H."/>
            <person name="Stefka J."/>
            <person name="Hypsa V."/>
        </authorList>
    </citation>
    <scope>NUCLEOTIDE SEQUENCE [LARGE SCALE GENOMIC DNA]</scope>
    <source>
        <strain evidence="2">98ZLc_SE</strain>
    </source>
</reference>
<comment type="caution">
    <text evidence="2">The sequence shown here is derived from an EMBL/GenBank/DDBJ whole genome shotgun (WGS) entry which is preliminary data.</text>
</comment>